<evidence type="ECO:0000313" key="2">
    <source>
        <dbReference type="Proteomes" id="UP000683360"/>
    </source>
</evidence>
<dbReference type="OrthoDB" id="10351960at2759"/>
<gene>
    <name evidence="1" type="ORF">MEDL_34871</name>
</gene>
<dbReference type="EMBL" id="CAJPWZ010001681">
    <property type="protein sequence ID" value="CAG2221473.1"/>
    <property type="molecule type" value="Genomic_DNA"/>
</dbReference>
<dbReference type="Proteomes" id="UP000683360">
    <property type="component" value="Unassembled WGS sequence"/>
</dbReference>
<keyword evidence="2" id="KW-1185">Reference proteome</keyword>
<dbReference type="AlphaFoldDB" id="A0A8S3SRT4"/>
<organism evidence="1 2">
    <name type="scientific">Mytilus edulis</name>
    <name type="common">Blue mussel</name>
    <dbReference type="NCBI Taxonomy" id="6550"/>
    <lineage>
        <taxon>Eukaryota</taxon>
        <taxon>Metazoa</taxon>
        <taxon>Spiralia</taxon>
        <taxon>Lophotrochozoa</taxon>
        <taxon>Mollusca</taxon>
        <taxon>Bivalvia</taxon>
        <taxon>Autobranchia</taxon>
        <taxon>Pteriomorphia</taxon>
        <taxon>Mytilida</taxon>
        <taxon>Mytiloidea</taxon>
        <taxon>Mytilidae</taxon>
        <taxon>Mytilinae</taxon>
        <taxon>Mytilus</taxon>
    </lineage>
</organism>
<protein>
    <submittedName>
        <fullName evidence="1">Uncharacterized protein</fullName>
    </submittedName>
</protein>
<name>A0A8S3SRT4_MYTED</name>
<comment type="caution">
    <text evidence="1">The sequence shown here is derived from an EMBL/GenBank/DDBJ whole genome shotgun (WGS) entry which is preliminary data.</text>
</comment>
<accession>A0A8S3SRT4</accession>
<sequence>MMTGSTVYSAIGLDSIKAEQRHYDEVIREKPKEIPSDEKQMRMDHDIRNEINAIATLVSVVRPTLCSTKTFQLEGYDLTEDKQIQFISCSDNDDTGPLQVDDHKDTNNLRNENDIENVNVKFKADLFEIHTMRLNFIEAEKRKDGSKDDFVEHILSVEVLSKITK</sequence>
<proteinExistence type="predicted"/>
<reference evidence="1" key="1">
    <citation type="submission" date="2021-03" db="EMBL/GenBank/DDBJ databases">
        <authorList>
            <person name="Bekaert M."/>
        </authorList>
    </citation>
    <scope>NUCLEOTIDE SEQUENCE</scope>
</reference>
<evidence type="ECO:0000313" key="1">
    <source>
        <dbReference type="EMBL" id="CAG2221473.1"/>
    </source>
</evidence>